<dbReference type="EMBL" id="JABSTQ010011245">
    <property type="protein sequence ID" value="KAG0413634.1"/>
    <property type="molecule type" value="Genomic_DNA"/>
</dbReference>
<protein>
    <submittedName>
        <fullName evidence="1">Uncharacterized protein</fullName>
    </submittedName>
</protein>
<sequence length="71" mass="8261">IGAHATTLARDQWGQICRKMQGNLGMKKTWQLQRHFFDPDQNKTKQKHGMTKILQTYSGSKDELIDQTRDT</sequence>
<organism evidence="1 2">
    <name type="scientific">Ixodes persulcatus</name>
    <name type="common">Taiga tick</name>
    <dbReference type="NCBI Taxonomy" id="34615"/>
    <lineage>
        <taxon>Eukaryota</taxon>
        <taxon>Metazoa</taxon>
        <taxon>Ecdysozoa</taxon>
        <taxon>Arthropoda</taxon>
        <taxon>Chelicerata</taxon>
        <taxon>Arachnida</taxon>
        <taxon>Acari</taxon>
        <taxon>Parasitiformes</taxon>
        <taxon>Ixodida</taxon>
        <taxon>Ixodoidea</taxon>
        <taxon>Ixodidae</taxon>
        <taxon>Ixodinae</taxon>
        <taxon>Ixodes</taxon>
    </lineage>
</organism>
<accession>A0AC60P2L8</accession>
<gene>
    <name evidence="1" type="ORF">HPB47_009238</name>
</gene>
<dbReference type="Proteomes" id="UP000805193">
    <property type="component" value="Unassembled WGS sequence"/>
</dbReference>
<feature type="non-terminal residue" evidence="1">
    <location>
        <position position="1"/>
    </location>
</feature>
<comment type="caution">
    <text evidence="1">The sequence shown here is derived from an EMBL/GenBank/DDBJ whole genome shotgun (WGS) entry which is preliminary data.</text>
</comment>
<proteinExistence type="predicted"/>
<evidence type="ECO:0000313" key="2">
    <source>
        <dbReference type="Proteomes" id="UP000805193"/>
    </source>
</evidence>
<name>A0AC60P2L8_IXOPE</name>
<reference evidence="1 2" key="1">
    <citation type="journal article" date="2020" name="Cell">
        <title>Large-Scale Comparative Analyses of Tick Genomes Elucidate Their Genetic Diversity and Vector Capacities.</title>
        <authorList>
            <consortium name="Tick Genome and Microbiome Consortium (TIGMIC)"/>
            <person name="Jia N."/>
            <person name="Wang J."/>
            <person name="Shi W."/>
            <person name="Du L."/>
            <person name="Sun Y."/>
            <person name="Zhan W."/>
            <person name="Jiang J.F."/>
            <person name="Wang Q."/>
            <person name="Zhang B."/>
            <person name="Ji P."/>
            <person name="Bell-Sakyi L."/>
            <person name="Cui X.M."/>
            <person name="Yuan T.T."/>
            <person name="Jiang B.G."/>
            <person name="Yang W.F."/>
            <person name="Lam T.T."/>
            <person name="Chang Q.C."/>
            <person name="Ding S.J."/>
            <person name="Wang X.J."/>
            <person name="Zhu J.G."/>
            <person name="Ruan X.D."/>
            <person name="Zhao L."/>
            <person name="Wei J.T."/>
            <person name="Ye R.Z."/>
            <person name="Que T.C."/>
            <person name="Du C.H."/>
            <person name="Zhou Y.H."/>
            <person name="Cheng J.X."/>
            <person name="Dai P.F."/>
            <person name="Guo W.B."/>
            <person name="Han X.H."/>
            <person name="Huang E.J."/>
            <person name="Li L.F."/>
            <person name="Wei W."/>
            <person name="Gao Y.C."/>
            <person name="Liu J.Z."/>
            <person name="Shao H.Z."/>
            <person name="Wang X."/>
            <person name="Wang C.C."/>
            <person name="Yang T.C."/>
            <person name="Huo Q.B."/>
            <person name="Li W."/>
            <person name="Chen H.Y."/>
            <person name="Chen S.E."/>
            <person name="Zhou L.G."/>
            <person name="Ni X.B."/>
            <person name="Tian J.H."/>
            <person name="Sheng Y."/>
            <person name="Liu T."/>
            <person name="Pan Y.S."/>
            <person name="Xia L.Y."/>
            <person name="Li J."/>
            <person name="Zhao F."/>
            <person name="Cao W.C."/>
        </authorList>
    </citation>
    <scope>NUCLEOTIDE SEQUENCE [LARGE SCALE GENOMIC DNA]</scope>
    <source>
        <strain evidence="1">Iper-2018</strain>
    </source>
</reference>
<keyword evidence="2" id="KW-1185">Reference proteome</keyword>
<evidence type="ECO:0000313" key="1">
    <source>
        <dbReference type="EMBL" id="KAG0413634.1"/>
    </source>
</evidence>